<proteinExistence type="predicted"/>
<gene>
    <name evidence="1" type="ORF">RD2015_2518</name>
</gene>
<accession>A0A0U3MF50</accession>
<dbReference type="AlphaFoldDB" id="A0A0U3MF50"/>
<dbReference type="PATRIC" id="fig|76731.3.peg.2576"/>
<dbReference type="Gene3D" id="3.40.47.10">
    <property type="match status" value="1"/>
</dbReference>
<dbReference type="Proteomes" id="UP000060699">
    <property type="component" value="Chromosome"/>
</dbReference>
<dbReference type="InterPro" id="IPR016039">
    <property type="entry name" value="Thiolase-like"/>
</dbReference>
<dbReference type="SUPFAM" id="SSF53901">
    <property type="entry name" value="Thiolase-like"/>
    <property type="match status" value="2"/>
</dbReference>
<dbReference type="RefSeq" id="WP_058935175.1">
    <property type="nucleotide sequence ID" value="NZ_CP013729.1"/>
</dbReference>
<sequence length="381" mass="40503">MSSDTPVWMLAASCCFPSGPNVALADAALRSQVSLTRRHPTYRDRAGIPVRVSSFPDSEDRIEGSPDAHRWGWLARHALAQLTTSLAPHWEALLDHPRWLWLVLPDEQRPGVPTDLPAALRQAMTHELWPWSQVNVVRGGHAAGLLALEQAHNALREASMRSGEPQPLAVVLATDAATDAESLAWLDAQNLLHGAHLHRPAGPRAIAHGRVPGEGAAALALMSAPDPSRFRAQPWARVLGCSTALEPTERHGQRPAVGAGLSGAARNALAQAGGGRPPIGLLFSDLNGEPSRADEFGFTALRLGPDLRDGWQRRTPALVSGDLHGASGVTNLAMAAYQLSKLTTQQGCLVLSSSDDPLRGAALLASAGTGNNLPLEVQAWR</sequence>
<organism evidence="1 2">
    <name type="scientific">Roseateles depolymerans</name>
    <dbReference type="NCBI Taxonomy" id="76731"/>
    <lineage>
        <taxon>Bacteria</taxon>
        <taxon>Pseudomonadati</taxon>
        <taxon>Pseudomonadota</taxon>
        <taxon>Betaproteobacteria</taxon>
        <taxon>Burkholderiales</taxon>
        <taxon>Sphaerotilaceae</taxon>
        <taxon>Roseateles</taxon>
    </lineage>
</organism>
<evidence type="ECO:0000313" key="1">
    <source>
        <dbReference type="EMBL" id="ALV06985.1"/>
    </source>
</evidence>
<dbReference type="EMBL" id="CP013729">
    <property type="protein sequence ID" value="ALV06985.1"/>
    <property type="molecule type" value="Genomic_DNA"/>
</dbReference>
<evidence type="ECO:0000313" key="2">
    <source>
        <dbReference type="Proteomes" id="UP000060699"/>
    </source>
</evidence>
<name>A0A0U3MF50_9BURK</name>
<dbReference type="STRING" id="76731.RD2015_2518"/>
<dbReference type="OrthoDB" id="3078238at2"/>
<dbReference type="KEGG" id="rdp:RD2015_2518"/>
<dbReference type="GO" id="GO:0016746">
    <property type="term" value="F:acyltransferase activity"/>
    <property type="evidence" value="ECO:0007669"/>
    <property type="project" value="InterPro"/>
</dbReference>
<keyword evidence="2" id="KW-1185">Reference proteome</keyword>
<reference evidence="1 2" key="1">
    <citation type="submission" date="2015-12" db="EMBL/GenBank/DDBJ databases">
        <title>Complete genome of Roseateles depolymerans KCTC 42856.</title>
        <authorList>
            <person name="Kim K.M."/>
        </authorList>
    </citation>
    <scope>NUCLEOTIDE SEQUENCE [LARGE SCALE GENOMIC DNA]</scope>
    <source>
        <strain evidence="1 2">KCTC 42856</strain>
    </source>
</reference>
<protein>
    <submittedName>
        <fullName evidence="1">Beta-ketoacyl synthase</fullName>
    </submittedName>
</protein>